<sequence>MFDAISTANFSLIELKTVNGRELSNFLATADAQNSTYKDIQLSNVNLDEDFTKQKQVIVDFIVAALDNRFEPMEKDPVLKAASLIFTFSEWPQDRNELATYGNEEMAFLLENFHEILERNGCNLDVIMDNNREWKDFKAYVGRHKATLAVENFFIYPDLKRRFEHLILVLELIPSFPLSSAVCERGLSAMKRAKTDWRSSIKPEMLLMLLFITVEGPEINQFDTNSVFNHWWSSGRQKRPGYNPNEFRLRGLSDPGMAQSDDDIDDN</sequence>
<proteinExistence type="predicted"/>
<dbReference type="AlphaFoldDB" id="A0A6J8E8I4"/>
<protein>
    <recommendedName>
        <fullName evidence="1">HAT C-terminal dimerisation domain-containing protein</fullName>
    </recommendedName>
</protein>
<evidence type="ECO:0000259" key="1">
    <source>
        <dbReference type="Pfam" id="PF05699"/>
    </source>
</evidence>
<feature type="domain" description="HAT C-terminal dimerisation" evidence="1">
    <location>
        <begin position="151"/>
        <end position="212"/>
    </location>
</feature>
<dbReference type="OrthoDB" id="8918066at2759"/>
<dbReference type="InterPro" id="IPR008906">
    <property type="entry name" value="HATC_C_dom"/>
</dbReference>
<dbReference type="PANTHER" id="PTHR46880">
    <property type="entry name" value="RAS-ASSOCIATING DOMAIN-CONTAINING PROTEIN"/>
    <property type="match status" value="1"/>
</dbReference>
<dbReference type="EMBL" id="CACVKT020008728">
    <property type="protein sequence ID" value="CAC5417109.1"/>
    <property type="molecule type" value="Genomic_DNA"/>
</dbReference>
<dbReference type="GO" id="GO:0046983">
    <property type="term" value="F:protein dimerization activity"/>
    <property type="evidence" value="ECO:0007669"/>
    <property type="project" value="InterPro"/>
</dbReference>
<dbReference type="InterPro" id="IPR012337">
    <property type="entry name" value="RNaseH-like_sf"/>
</dbReference>
<evidence type="ECO:0000313" key="2">
    <source>
        <dbReference type="EMBL" id="CAC5417109.1"/>
    </source>
</evidence>
<name>A0A6J8E8I4_MYTCO</name>
<dbReference type="Pfam" id="PF05699">
    <property type="entry name" value="Dimer_Tnp_hAT"/>
    <property type="match status" value="1"/>
</dbReference>
<reference evidence="2 3" key="1">
    <citation type="submission" date="2020-06" db="EMBL/GenBank/DDBJ databases">
        <authorList>
            <person name="Li R."/>
            <person name="Bekaert M."/>
        </authorList>
    </citation>
    <scope>NUCLEOTIDE SEQUENCE [LARGE SCALE GENOMIC DNA]</scope>
    <source>
        <strain evidence="3">wild</strain>
    </source>
</reference>
<organism evidence="2 3">
    <name type="scientific">Mytilus coruscus</name>
    <name type="common">Sea mussel</name>
    <dbReference type="NCBI Taxonomy" id="42192"/>
    <lineage>
        <taxon>Eukaryota</taxon>
        <taxon>Metazoa</taxon>
        <taxon>Spiralia</taxon>
        <taxon>Lophotrochozoa</taxon>
        <taxon>Mollusca</taxon>
        <taxon>Bivalvia</taxon>
        <taxon>Autobranchia</taxon>
        <taxon>Pteriomorphia</taxon>
        <taxon>Mytilida</taxon>
        <taxon>Mytiloidea</taxon>
        <taxon>Mytilidae</taxon>
        <taxon>Mytilinae</taxon>
        <taxon>Mytilus</taxon>
    </lineage>
</organism>
<accession>A0A6J8E8I4</accession>
<keyword evidence="3" id="KW-1185">Reference proteome</keyword>
<evidence type="ECO:0000313" key="3">
    <source>
        <dbReference type="Proteomes" id="UP000507470"/>
    </source>
</evidence>
<dbReference type="PANTHER" id="PTHR46880:SF5">
    <property type="entry name" value="DUF4371 DOMAIN-CONTAINING PROTEIN"/>
    <property type="match status" value="1"/>
</dbReference>
<dbReference type="SUPFAM" id="SSF53098">
    <property type="entry name" value="Ribonuclease H-like"/>
    <property type="match status" value="1"/>
</dbReference>
<dbReference type="Proteomes" id="UP000507470">
    <property type="component" value="Unassembled WGS sequence"/>
</dbReference>
<gene>
    <name evidence="2" type="ORF">MCOR_49663</name>
</gene>